<feature type="domain" description="Acyl-CoA thioesterase-like C-terminal" evidence="3">
    <location>
        <begin position="509"/>
        <end position="649"/>
    </location>
</feature>
<dbReference type="CDD" id="cd03444">
    <property type="entry name" value="Thioesterase_II_repeat1"/>
    <property type="match status" value="1"/>
</dbReference>
<dbReference type="PANTHER" id="PTHR40618">
    <property type="entry name" value="B-ZIP TRANSCRIPTION FACTOR (EUROFUNG)-RELATED"/>
    <property type="match status" value="1"/>
</dbReference>
<dbReference type="PANTHER" id="PTHR40618:SF1">
    <property type="entry name" value="B-ZIP TRANSCRIPTION FACTOR (EUROFUNG)"/>
    <property type="match status" value="1"/>
</dbReference>
<dbReference type="InterPro" id="IPR049449">
    <property type="entry name" value="TesB_ACOT8-like_N"/>
</dbReference>
<evidence type="ECO:0000259" key="3">
    <source>
        <dbReference type="Pfam" id="PF20789"/>
    </source>
</evidence>
<dbReference type="InterPro" id="IPR029069">
    <property type="entry name" value="HotDog_dom_sf"/>
</dbReference>
<feature type="domain" description="Acyl-CoA thioesterase-like N-terminal HotDog" evidence="2">
    <location>
        <begin position="400"/>
        <end position="484"/>
    </location>
</feature>
<dbReference type="VEuPathDB" id="FungiDB:ATEG_06467"/>
<evidence type="ECO:0000313" key="4">
    <source>
        <dbReference type="EMBL" id="EAU33011.1"/>
    </source>
</evidence>
<dbReference type="RefSeq" id="XP_001215645.1">
    <property type="nucleotide sequence ID" value="XM_001215645.1"/>
</dbReference>
<dbReference type="OrthoDB" id="68328at2759"/>
<dbReference type="CDD" id="cd03445">
    <property type="entry name" value="Thioesterase_II_repeat2"/>
    <property type="match status" value="1"/>
</dbReference>
<evidence type="ECO:0000259" key="2">
    <source>
        <dbReference type="Pfam" id="PF13622"/>
    </source>
</evidence>
<dbReference type="STRING" id="341663.Q0CIL7"/>
<dbReference type="OMA" id="RILTHEF"/>
<dbReference type="HOGENOM" id="CLU_441464_0_0_1"/>
<dbReference type="InterPro" id="IPR042171">
    <property type="entry name" value="Acyl-CoA_hotdog"/>
</dbReference>
<evidence type="ECO:0000256" key="1">
    <source>
        <dbReference type="SAM" id="Coils"/>
    </source>
</evidence>
<evidence type="ECO:0000313" key="5">
    <source>
        <dbReference type="Proteomes" id="UP000007963"/>
    </source>
</evidence>
<sequence length="659" mass="73869">MTPRRSQRVGRPRLDGSSEAILSDDRRTQVRRAQRTYRLKKEAIFRNATARAEQLEAKIRTAIEEAAGLSEVATEAQLQLSHPDLHARLKRLQEILAEGNIIIERGSPAESSPDLPRHRGPVFNAQVQPPKHHSLPSPLPTRQYTYAFQEVRFARRLQRYSLEHAYRLFAESSSEPGEIYRVFRLVPCVRDPDKTQPRFRQLLLGGCTDSLEVPGLPFYSIGGAGTHFPDVDGEGNAVYPANSRMPRRILGLLPWAELGTKGGGDPLEVFGLGGDWFDCRDVEGYLKLHGVEVDGGLFPALHIPRGQTESDSTWPSYVLDVEGFFSRLLSGLVILGRAPGFRKTDVRRRYQVLGQHPYPLYCDTKHTATMASLKLEDQIAIEPIGTDCYRSIVPPICMGDLADWAYGGNILAVAVNAAYATVTEGQHLYSISGHFVRPASPFQKLICRVERIRNTRTFQTRLLRIVQPEGKIEQLCLIATADFHIDEPADLVNYSTRPKLLVPSTPAVETATEKTQERGLYRILDTMMEVHPHSTDLDGRDVSDIVSADRFRIQGALHTEANRIAALAFYMDRGLAYVPANHSGYSLFQASACATLDFALRILTHEFDLQNWHVSERQTFWAGNARALSEGRVFTEDGRFLASMTQKTILRPQRGTAKM</sequence>
<name>Q0CIL7_ASPTN</name>
<dbReference type="eggNOG" id="KOG3016">
    <property type="taxonomic scope" value="Eukaryota"/>
</dbReference>
<protein>
    <recommendedName>
        <fullName evidence="6">Acyl-CoA thioesterase II</fullName>
    </recommendedName>
</protein>
<evidence type="ECO:0008006" key="6">
    <source>
        <dbReference type="Google" id="ProtNLM"/>
    </source>
</evidence>
<dbReference type="Proteomes" id="UP000007963">
    <property type="component" value="Unassembled WGS sequence"/>
</dbReference>
<dbReference type="GeneID" id="4322260"/>
<dbReference type="EMBL" id="CH476602">
    <property type="protein sequence ID" value="EAU33011.1"/>
    <property type="molecule type" value="Genomic_DNA"/>
</dbReference>
<organism evidence="4 5">
    <name type="scientific">Aspergillus terreus (strain NIH 2624 / FGSC A1156)</name>
    <dbReference type="NCBI Taxonomy" id="341663"/>
    <lineage>
        <taxon>Eukaryota</taxon>
        <taxon>Fungi</taxon>
        <taxon>Dikarya</taxon>
        <taxon>Ascomycota</taxon>
        <taxon>Pezizomycotina</taxon>
        <taxon>Eurotiomycetes</taxon>
        <taxon>Eurotiomycetidae</taxon>
        <taxon>Eurotiales</taxon>
        <taxon>Aspergillaceae</taxon>
        <taxon>Aspergillus</taxon>
        <taxon>Aspergillus subgen. Circumdati</taxon>
    </lineage>
</organism>
<feature type="coiled-coil region" evidence="1">
    <location>
        <begin position="45"/>
        <end position="72"/>
    </location>
</feature>
<proteinExistence type="predicted"/>
<gene>
    <name evidence="4" type="ORF">ATEG_06467</name>
</gene>
<keyword evidence="1" id="KW-0175">Coiled coil</keyword>
<dbReference type="SUPFAM" id="SSF54637">
    <property type="entry name" value="Thioesterase/thiol ester dehydrase-isomerase"/>
    <property type="match status" value="2"/>
</dbReference>
<dbReference type="InterPro" id="IPR049450">
    <property type="entry name" value="ACOT8-like_C"/>
</dbReference>
<reference evidence="5" key="1">
    <citation type="submission" date="2005-09" db="EMBL/GenBank/DDBJ databases">
        <title>Annotation of the Aspergillus terreus NIH2624 genome.</title>
        <authorList>
            <person name="Birren B.W."/>
            <person name="Lander E.S."/>
            <person name="Galagan J.E."/>
            <person name="Nusbaum C."/>
            <person name="Devon K."/>
            <person name="Henn M."/>
            <person name="Ma L.-J."/>
            <person name="Jaffe D.B."/>
            <person name="Butler J."/>
            <person name="Alvarez P."/>
            <person name="Gnerre S."/>
            <person name="Grabherr M."/>
            <person name="Kleber M."/>
            <person name="Mauceli E.W."/>
            <person name="Brockman W."/>
            <person name="Rounsley S."/>
            <person name="Young S.K."/>
            <person name="LaButti K."/>
            <person name="Pushparaj V."/>
            <person name="DeCaprio D."/>
            <person name="Crawford M."/>
            <person name="Koehrsen M."/>
            <person name="Engels R."/>
            <person name="Montgomery P."/>
            <person name="Pearson M."/>
            <person name="Howarth C."/>
            <person name="Larson L."/>
            <person name="Luoma S."/>
            <person name="White J."/>
            <person name="Alvarado L."/>
            <person name="Kodira C.D."/>
            <person name="Zeng Q."/>
            <person name="Oleary S."/>
            <person name="Yandava C."/>
            <person name="Denning D.W."/>
            <person name="Nierman W.C."/>
            <person name="Milne T."/>
            <person name="Madden K."/>
        </authorList>
    </citation>
    <scope>NUCLEOTIDE SEQUENCE [LARGE SCALE GENOMIC DNA]</scope>
    <source>
        <strain evidence="5">NIH 2624 / FGSC A1156</strain>
    </source>
</reference>
<accession>Q0CIL7</accession>
<dbReference type="Pfam" id="PF20789">
    <property type="entry name" value="4HBT_3C"/>
    <property type="match status" value="1"/>
</dbReference>
<dbReference type="CDD" id="cd14688">
    <property type="entry name" value="bZIP_YAP"/>
    <property type="match status" value="1"/>
</dbReference>
<dbReference type="Gene3D" id="2.40.160.210">
    <property type="entry name" value="Acyl-CoA thioesterase, double hotdog domain"/>
    <property type="match status" value="1"/>
</dbReference>
<dbReference type="Pfam" id="PF13622">
    <property type="entry name" value="4HBT_3"/>
    <property type="match status" value="1"/>
</dbReference>
<dbReference type="AlphaFoldDB" id="Q0CIL7"/>